<dbReference type="Proteomes" id="UP000001072">
    <property type="component" value="Unassembled WGS sequence"/>
</dbReference>
<dbReference type="EMBL" id="GL883121">
    <property type="protein sequence ID" value="EGG03997.1"/>
    <property type="molecule type" value="Genomic_DNA"/>
</dbReference>
<keyword evidence="3" id="KW-1185">Reference proteome</keyword>
<dbReference type="InParanoid" id="F4RUH8"/>
<proteinExistence type="predicted"/>
<sequence>MSSGNRYFHPRSERDEHRVLLMNCSADAFLDPRSWWASAANIAPPLGSAFGKARVIANQANAESEEADEFLERSRPSSRLNTRDDWVTPHEPSFAEVCQEISQRFDHSMKICQPARPEEVKEAIFSGRMTRKARDTLLPSGFKTPPRKLSITQLQNYRREVCSPSASSRSRSPSSSPSSSQSSSEISSGFSYPFHTPENRIDPHRASFEEEEDSLDYYLRSS</sequence>
<dbReference type="VEuPathDB" id="FungiDB:MELLADRAFT_108856"/>
<feature type="compositionally biased region" description="Low complexity" evidence="1">
    <location>
        <begin position="163"/>
        <end position="193"/>
    </location>
</feature>
<reference evidence="3" key="1">
    <citation type="journal article" date="2011" name="Proc. Natl. Acad. Sci. U.S.A.">
        <title>Obligate biotrophy features unraveled by the genomic analysis of rust fungi.</title>
        <authorList>
            <person name="Duplessis S."/>
            <person name="Cuomo C.A."/>
            <person name="Lin Y.-C."/>
            <person name="Aerts A."/>
            <person name="Tisserant E."/>
            <person name="Veneault-Fourrey C."/>
            <person name="Joly D.L."/>
            <person name="Hacquard S."/>
            <person name="Amselem J."/>
            <person name="Cantarel B.L."/>
            <person name="Chiu R."/>
            <person name="Coutinho P.M."/>
            <person name="Feau N."/>
            <person name="Field M."/>
            <person name="Frey P."/>
            <person name="Gelhaye E."/>
            <person name="Goldberg J."/>
            <person name="Grabherr M.G."/>
            <person name="Kodira C.D."/>
            <person name="Kohler A."/>
            <person name="Kuees U."/>
            <person name="Lindquist E.A."/>
            <person name="Lucas S.M."/>
            <person name="Mago R."/>
            <person name="Mauceli E."/>
            <person name="Morin E."/>
            <person name="Murat C."/>
            <person name="Pangilinan J.L."/>
            <person name="Park R."/>
            <person name="Pearson M."/>
            <person name="Quesneville H."/>
            <person name="Rouhier N."/>
            <person name="Sakthikumar S."/>
            <person name="Salamov A.A."/>
            <person name="Schmutz J."/>
            <person name="Selles B."/>
            <person name="Shapiro H."/>
            <person name="Tanguay P."/>
            <person name="Tuskan G.A."/>
            <person name="Henrissat B."/>
            <person name="Van de Peer Y."/>
            <person name="Rouze P."/>
            <person name="Ellis J.G."/>
            <person name="Dodds P.N."/>
            <person name="Schein J.E."/>
            <person name="Zhong S."/>
            <person name="Hamelin R.C."/>
            <person name="Grigoriev I.V."/>
            <person name="Szabo L.J."/>
            <person name="Martin F."/>
        </authorList>
    </citation>
    <scope>NUCLEOTIDE SEQUENCE [LARGE SCALE GENOMIC DNA]</scope>
    <source>
        <strain evidence="3">98AG31 / pathotype 3-4-7</strain>
    </source>
</reference>
<organism evidence="3">
    <name type="scientific">Melampsora larici-populina (strain 98AG31 / pathotype 3-4-7)</name>
    <name type="common">Poplar leaf rust fungus</name>
    <dbReference type="NCBI Taxonomy" id="747676"/>
    <lineage>
        <taxon>Eukaryota</taxon>
        <taxon>Fungi</taxon>
        <taxon>Dikarya</taxon>
        <taxon>Basidiomycota</taxon>
        <taxon>Pucciniomycotina</taxon>
        <taxon>Pucciniomycetes</taxon>
        <taxon>Pucciniales</taxon>
        <taxon>Melampsoraceae</taxon>
        <taxon>Melampsora</taxon>
    </lineage>
</organism>
<evidence type="ECO:0000313" key="3">
    <source>
        <dbReference type="Proteomes" id="UP000001072"/>
    </source>
</evidence>
<feature type="region of interest" description="Disordered" evidence="1">
    <location>
        <begin position="160"/>
        <end position="222"/>
    </location>
</feature>
<dbReference type="AlphaFoldDB" id="F4RUH8"/>
<accession>F4RUH8</accession>
<dbReference type="OrthoDB" id="10543227at2759"/>
<dbReference type="KEGG" id="mlr:MELLADRAFT_108856"/>
<dbReference type="RefSeq" id="XP_007412790.1">
    <property type="nucleotide sequence ID" value="XM_007412728.1"/>
</dbReference>
<evidence type="ECO:0000313" key="2">
    <source>
        <dbReference type="EMBL" id="EGG03997.1"/>
    </source>
</evidence>
<name>F4RUH8_MELLP</name>
<protein>
    <submittedName>
        <fullName evidence="2">Uncharacterized protein</fullName>
    </submittedName>
</protein>
<dbReference type="GeneID" id="18923584"/>
<evidence type="ECO:0000256" key="1">
    <source>
        <dbReference type="SAM" id="MobiDB-lite"/>
    </source>
</evidence>
<feature type="compositionally biased region" description="Basic and acidic residues" evidence="1">
    <location>
        <begin position="197"/>
        <end position="208"/>
    </location>
</feature>
<gene>
    <name evidence="2" type="ORF">MELLADRAFT_108856</name>
</gene>
<dbReference type="HOGENOM" id="CLU_1245633_0_0_1"/>